<evidence type="ECO:0000256" key="1">
    <source>
        <dbReference type="SAM" id="MobiDB-lite"/>
    </source>
</evidence>
<organism evidence="2 3">
    <name type="scientific">Striga asiatica</name>
    <name type="common">Asiatic witchweed</name>
    <name type="synonym">Buchnera asiatica</name>
    <dbReference type="NCBI Taxonomy" id="4170"/>
    <lineage>
        <taxon>Eukaryota</taxon>
        <taxon>Viridiplantae</taxon>
        <taxon>Streptophyta</taxon>
        <taxon>Embryophyta</taxon>
        <taxon>Tracheophyta</taxon>
        <taxon>Spermatophyta</taxon>
        <taxon>Magnoliopsida</taxon>
        <taxon>eudicotyledons</taxon>
        <taxon>Gunneridae</taxon>
        <taxon>Pentapetalae</taxon>
        <taxon>asterids</taxon>
        <taxon>lamiids</taxon>
        <taxon>Lamiales</taxon>
        <taxon>Orobanchaceae</taxon>
        <taxon>Buchnereae</taxon>
        <taxon>Striga</taxon>
    </lineage>
</organism>
<dbReference type="Proteomes" id="UP000325081">
    <property type="component" value="Unassembled WGS sequence"/>
</dbReference>
<protein>
    <submittedName>
        <fullName evidence="2">Uncharacterized protein</fullName>
    </submittedName>
</protein>
<evidence type="ECO:0000313" key="2">
    <source>
        <dbReference type="EMBL" id="GER40729.1"/>
    </source>
</evidence>
<dbReference type="Pfam" id="PF07816">
    <property type="entry name" value="DUF1645"/>
    <property type="match status" value="1"/>
</dbReference>
<reference evidence="3" key="1">
    <citation type="journal article" date="2019" name="Curr. Biol.">
        <title>Genome Sequence of Striga asiatica Provides Insight into the Evolution of Plant Parasitism.</title>
        <authorList>
            <person name="Yoshida S."/>
            <person name="Kim S."/>
            <person name="Wafula E.K."/>
            <person name="Tanskanen J."/>
            <person name="Kim Y.M."/>
            <person name="Honaas L."/>
            <person name="Yang Z."/>
            <person name="Spallek T."/>
            <person name="Conn C.E."/>
            <person name="Ichihashi Y."/>
            <person name="Cheong K."/>
            <person name="Cui S."/>
            <person name="Der J.P."/>
            <person name="Gundlach H."/>
            <person name="Jiao Y."/>
            <person name="Hori C."/>
            <person name="Ishida J.K."/>
            <person name="Kasahara H."/>
            <person name="Kiba T."/>
            <person name="Kim M.S."/>
            <person name="Koo N."/>
            <person name="Laohavisit A."/>
            <person name="Lee Y.H."/>
            <person name="Lumba S."/>
            <person name="McCourt P."/>
            <person name="Mortimer J.C."/>
            <person name="Mutuku J.M."/>
            <person name="Nomura T."/>
            <person name="Sasaki-Sekimoto Y."/>
            <person name="Seto Y."/>
            <person name="Wang Y."/>
            <person name="Wakatake T."/>
            <person name="Sakakibara H."/>
            <person name="Demura T."/>
            <person name="Yamaguchi S."/>
            <person name="Yoneyama K."/>
            <person name="Manabe R.I."/>
            <person name="Nelson D.C."/>
            <person name="Schulman A.H."/>
            <person name="Timko M.P."/>
            <person name="dePamphilis C.W."/>
            <person name="Choi D."/>
            <person name="Shirasu K."/>
        </authorList>
    </citation>
    <scope>NUCLEOTIDE SEQUENCE [LARGE SCALE GENOMIC DNA]</scope>
    <source>
        <strain evidence="3">cv. UVA1</strain>
    </source>
</reference>
<name>A0A5A7Q656_STRAF</name>
<evidence type="ECO:0000313" key="3">
    <source>
        <dbReference type="Proteomes" id="UP000325081"/>
    </source>
</evidence>
<comment type="caution">
    <text evidence="2">The sequence shown here is derived from an EMBL/GenBank/DDBJ whole genome shotgun (WGS) entry which is preliminary data.</text>
</comment>
<feature type="region of interest" description="Disordered" evidence="1">
    <location>
        <begin position="191"/>
        <end position="212"/>
    </location>
</feature>
<gene>
    <name evidence="2" type="ORF">STAS_17410</name>
</gene>
<keyword evidence="3" id="KW-1185">Reference proteome</keyword>
<accession>A0A5A7Q656</accession>
<dbReference type="InterPro" id="IPR012442">
    <property type="entry name" value="DUF1645_plant"/>
</dbReference>
<dbReference type="AlphaFoldDB" id="A0A5A7Q656"/>
<feature type="region of interest" description="Disordered" evidence="1">
    <location>
        <begin position="114"/>
        <end position="137"/>
    </location>
</feature>
<dbReference type="OrthoDB" id="693822at2759"/>
<sequence>MASPPYTYVTAPTSPILPGLDDFEFETSSKFNSGRHNFDPTFFDYYGGQNGKIAFADELFSDGLVMPLKPPPRLHHDSSAASSPTRPAATFCRLPFSRKIDDFDPFVAALQKVTEEKRRGGRGPGPGPRQRRSRSYSPFRAVVRCSSDCTIYADRDFSEESARAVGGPSFSGPLLDFKGSAYARWVRDQTGEGGLRPVRNDSARPEEGRSRKVQKLKEFLKKYALFGRGSSKGAKAGAEKNKYYTKLGFKAAKENGK</sequence>
<feature type="compositionally biased region" description="Basic and acidic residues" evidence="1">
    <location>
        <begin position="198"/>
        <end position="212"/>
    </location>
</feature>
<proteinExistence type="predicted"/>
<dbReference type="EMBL" id="BKCP01005960">
    <property type="protein sequence ID" value="GER40729.1"/>
    <property type="molecule type" value="Genomic_DNA"/>
</dbReference>